<dbReference type="PROSITE" id="PS00191">
    <property type="entry name" value="CYTOCHROME_B5_1"/>
    <property type="match status" value="1"/>
</dbReference>
<accession>A0A0D2FD52</accession>
<dbReference type="GeneID" id="25303262"/>
<dbReference type="InterPro" id="IPR008259">
    <property type="entry name" value="FMN_hydac_DH_AS"/>
</dbReference>
<dbReference type="PANTHER" id="PTHR10578">
    <property type="entry name" value="S -2-HYDROXY-ACID OXIDASE-RELATED"/>
    <property type="match status" value="1"/>
</dbReference>
<evidence type="ECO:0000256" key="3">
    <source>
        <dbReference type="ARBA" id="ARBA00022723"/>
    </source>
</evidence>
<dbReference type="PRINTS" id="PR00363">
    <property type="entry name" value="CYTOCHROMEB5"/>
</dbReference>
<dbReference type="AlphaFoldDB" id="A0A0D2FD52"/>
<dbReference type="EMBL" id="KN846970">
    <property type="protein sequence ID" value="KIW84522.1"/>
    <property type="molecule type" value="Genomic_DNA"/>
</dbReference>
<dbReference type="Pfam" id="PF00173">
    <property type="entry name" value="Cyt-b5"/>
    <property type="match status" value="1"/>
</dbReference>
<keyword evidence="3 6" id="KW-0479">Metal-binding</keyword>
<keyword evidence="4" id="KW-0560">Oxidoreductase</keyword>
<dbReference type="VEuPathDB" id="FungiDB:Z517_03772"/>
<evidence type="ECO:0000256" key="4">
    <source>
        <dbReference type="ARBA" id="ARBA00023002"/>
    </source>
</evidence>
<evidence type="ECO:0000259" key="8">
    <source>
        <dbReference type="PROSITE" id="PS51349"/>
    </source>
</evidence>
<organism evidence="9 10">
    <name type="scientific">Fonsecaea pedrosoi CBS 271.37</name>
    <dbReference type="NCBI Taxonomy" id="1442368"/>
    <lineage>
        <taxon>Eukaryota</taxon>
        <taxon>Fungi</taxon>
        <taxon>Dikarya</taxon>
        <taxon>Ascomycota</taxon>
        <taxon>Pezizomycotina</taxon>
        <taxon>Eurotiomycetes</taxon>
        <taxon>Chaetothyriomycetidae</taxon>
        <taxon>Chaetothyriales</taxon>
        <taxon>Herpotrichiellaceae</taxon>
        <taxon>Fonsecaea</taxon>
    </lineage>
</organism>
<dbReference type="InterPro" id="IPR000262">
    <property type="entry name" value="FMN-dep_DH"/>
</dbReference>
<dbReference type="Gene3D" id="3.20.20.70">
    <property type="entry name" value="Aldolase class I"/>
    <property type="match status" value="1"/>
</dbReference>
<dbReference type="OrthoDB" id="1925334at2759"/>
<dbReference type="InterPro" id="IPR037396">
    <property type="entry name" value="FMN_HAD"/>
</dbReference>
<keyword evidence="10" id="KW-1185">Reference proteome</keyword>
<dbReference type="GO" id="GO:0046872">
    <property type="term" value="F:metal ion binding"/>
    <property type="evidence" value="ECO:0007669"/>
    <property type="project" value="UniProtKB-UniRule"/>
</dbReference>
<evidence type="ECO:0000259" key="7">
    <source>
        <dbReference type="PROSITE" id="PS50255"/>
    </source>
</evidence>
<dbReference type="PROSITE" id="PS50255">
    <property type="entry name" value="CYTOCHROME_B5_2"/>
    <property type="match status" value="1"/>
</dbReference>
<dbReference type="InterPro" id="IPR036400">
    <property type="entry name" value="Cyt_B5-like_heme/steroid_sf"/>
</dbReference>
<name>A0A0D2FD52_9EURO</name>
<evidence type="ECO:0000256" key="2">
    <source>
        <dbReference type="ARBA" id="ARBA00022617"/>
    </source>
</evidence>
<reference evidence="9 10" key="1">
    <citation type="submission" date="2015-01" db="EMBL/GenBank/DDBJ databases">
        <title>The Genome Sequence of Fonsecaea pedrosoi CBS 271.37.</title>
        <authorList>
            <consortium name="The Broad Institute Genomics Platform"/>
            <person name="Cuomo C."/>
            <person name="de Hoog S."/>
            <person name="Gorbushina A."/>
            <person name="Stielow B."/>
            <person name="Teixiera M."/>
            <person name="Abouelleil A."/>
            <person name="Chapman S.B."/>
            <person name="Priest M."/>
            <person name="Young S.K."/>
            <person name="Wortman J."/>
            <person name="Nusbaum C."/>
            <person name="Birren B."/>
        </authorList>
    </citation>
    <scope>NUCLEOTIDE SEQUENCE [LARGE SCALE GENOMIC DNA]</scope>
    <source>
        <strain evidence="9 10">CBS 271.37</strain>
    </source>
</reference>
<dbReference type="InterPro" id="IPR013785">
    <property type="entry name" value="Aldolase_TIM"/>
</dbReference>
<dbReference type="FunFam" id="3.10.120.10:FF:000009">
    <property type="entry name" value="Cytochrome b2, mitochondrial, putative"/>
    <property type="match status" value="1"/>
</dbReference>
<dbReference type="SUPFAM" id="SSF51395">
    <property type="entry name" value="FMN-linked oxidoreductases"/>
    <property type="match status" value="1"/>
</dbReference>
<dbReference type="SUPFAM" id="SSF55856">
    <property type="entry name" value="Cytochrome b5-like heme/steroid binding domain"/>
    <property type="match status" value="1"/>
</dbReference>
<comment type="similarity">
    <text evidence="6">Belongs to the cytochrome b5 family.</text>
</comment>
<dbReference type="InterPro" id="IPR001199">
    <property type="entry name" value="Cyt_B5-like_heme/steroid-bd"/>
</dbReference>
<keyword evidence="5 6" id="KW-0408">Iron</keyword>
<dbReference type="Gene3D" id="3.10.120.10">
    <property type="entry name" value="Cytochrome b5-like heme/steroid binding domain"/>
    <property type="match status" value="1"/>
</dbReference>
<sequence length="490" mass="54779">MSPTALLGADEVAQHNTRESCWVVIEGCVYDVTEFLDRHPGGAGIILRYGGKDATQEYNPIHPPGTIEKELPQHKHLGRIDPSTIQVTTASSTNAPDKVDVIPIESCINLNDIEIAAKRVLPRRAWAYFSSAAEDLHSLRYNLDDWSRVLFRPRILKDVKRVNMQRTILGFESNLPFFIAPAAMARLGHPDGELCLVRGSARYNIPYCSSNASSVSHEELSQCLRQEQQERQGGCLFFQLYARRTKEDTIEQLRRAKTLGFKALVITVDTPVVGIREDDDRNRMREAAENNEPYVPMWGPPPTEQSEDYVFRGAHSSSLNWDDLQWIKEEWANTGPISIKGILTAEDAKIACDMGLESIYLSNHGGRQLESSPSALRTLLEIRQVYPEVLSKCEVLLDGGVRRSRDILKALCLGARAVGLGRPFLYGLSAYGTEGVYKVIQMLSEELETSMRLLGVTSLDQLSSRFVNTRDLDTSIALDVADFNLARAKL</sequence>
<feature type="domain" description="Cytochrome b5 heme-binding" evidence="7">
    <location>
        <begin position="4"/>
        <end position="81"/>
    </location>
</feature>
<dbReference type="Pfam" id="PF01070">
    <property type="entry name" value="FMN_dh"/>
    <property type="match status" value="1"/>
</dbReference>
<dbReference type="Proteomes" id="UP000053029">
    <property type="component" value="Unassembled WGS sequence"/>
</dbReference>
<evidence type="ECO:0000256" key="1">
    <source>
        <dbReference type="ARBA" id="ARBA00001917"/>
    </source>
</evidence>
<evidence type="ECO:0000313" key="9">
    <source>
        <dbReference type="EMBL" id="KIW84522.1"/>
    </source>
</evidence>
<dbReference type="PROSITE" id="PS00557">
    <property type="entry name" value="FMN_HYDROXY_ACID_DH_1"/>
    <property type="match status" value="1"/>
</dbReference>
<dbReference type="PROSITE" id="PS51349">
    <property type="entry name" value="FMN_HYDROXY_ACID_DH_2"/>
    <property type="match status" value="1"/>
</dbReference>
<evidence type="ECO:0000256" key="5">
    <source>
        <dbReference type="ARBA" id="ARBA00023004"/>
    </source>
</evidence>
<dbReference type="STRING" id="1442368.A0A0D2FD52"/>
<feature type="domain" description="FMN hydroxy acid dehydrogenase" evidence="8">
    <location>
        <begin position="102"/>
        <end position="472"/>
    </location>
</feature>
<evidence type="ECO:0000256" key="6">
    <source>
        <dbReference type="RuleBase" id="RU362121"/>
    </source>
</evidence>
<comment type="cofactor">
    <cofactor evidence="1">
        <name>FMN</name>
        <dbReference type="ChEBI" id="CHEBI:58210"/>
    </cofactor>
</comment>
<dbReference type="InterPro" id="IPR018506">
    <property type="entry name" value="Cyt_B5_heme-BS"/>
</dbReference>
<dbReference type="SMART" id="SM01117">
    <property type="entry name" value="Cyt-b5"/>
    <property type="match status" value="1"/>
</dbReference>
<protein>
    <recommendedName>
        <fullName evidence="11">L-lactate dehydrogenase</fullName>
    </recommendedName>
</protein>
<dbReference type="HOGENOM" id="CLU_020639_1_1_1"/>
<dbReference type="RefSeq" id="XP_013288330.1">
    <property type="nucleotide sequence ID" value="XM_013432876.1"/>
</dbReference>
<proteinExistence type="inferred from homology"/>
<gene>
    <name evidence="9" type="ORF">Z517_03772</name>
</gene>
<evidence type="ECO:0000313" key="10">
    <source>
        <dbReference type="Proteomes" id="UP000053029"/>
    </source>
</evidence>
<dbReference type="GO" id="GO:0016491">
    <property type="term" value="F:oxidoreductase activity"/>
    <property type="evidence" value="ECO:0007669"/>
    <property type="project" value="UniProtKB-KW"/>
</dbReference>
<keyword evidence="2 6" id="KW-0349">Heme</keyword>
<dbReference type="PANTHER" id="PTHR10578:SF104">
    <property type="entry name" value="CYTOCHROME B2, MITOCHONDRIAL-RELATED"/>
    <property type="match status" value="1"/>
</dbReference>
<dbReference type="GO" id="GO:0020037">
    <property type="term" value="F:heme binding"/>
    <property type="evidence" value="ECO:0007669"/>
    <property type="project" value="UniProtKB-UniRule"/>
</dbReference>
<evidence type="ECO:0008006" key="11">
    <source>
        <dbReference type="Google" id="ProtNLM"/>
    </source>
</evidence>